<reference evidence="1 2" key="1">
    <citation type="submission" date="2019-07" db="EMBL/GenBank/DDBJ databases">
        <title>Whole genome shotgun sequence of Staphylococcus cohnii subsp. urealyticus NBRC 109766.</title>
        <authorList>
            <person name="Hosoyama A."/>
            <person name="Uohara A."/>
            <person name="Ohji S."/>
            <person name="Ichikawa N."/>
        </authorList>
    </citation>
    <scope>NUCLEOTIDE SEQUENCE [LARGE SCALE GENOMIC DNA]</scope>
    <source>
        <strain evidence="1 2">NBRC 109766</strain>
    </source>
</reference>
<evidence type="ECO:0000313" key="2">
    <source>
        <dbReference type="Proteomes" id="UP000321839"/>
    </source>
</evidence>
<protein>
    <submittedName>
        <fullName evidence="1">Uncharacterized protein</fullName>
    </submittedName>
</protein>
<dbReference type="EMBL" id="BKAW01000003">
    <property type="protein sequence ID" value="GEQ02001.1"/>
    <property type="molecule type" value="Genomic_DNA"/>
</dbReference>
<accession>A0AB34AF64</accession>
<organism evidence="1 2">
    <name type="scientific">Staphylococcus ureilyticus</name>
    <name type="common">Staphylococcus cohnii subsp. urealyticus</name>
    <dbReference type="NCBI Taxonomy" id="94138"/>
    <lineage>
        <taxon>Bacteria</taxon>
        <taxon>Bacillati</taxon>
        <taxon>Bacillota</taxon>
        <taxon>Bacilli</taxon>
        <taxon>Bacillales</taxon>
        <taxon>Staphylococcaceae</taxon>
        <taxon>Staphylococcus</taxon>
        <taxon>Staphylococcus cohnii species complex</taxon>
    </lineage>
</organism>
<proteinExistence type="predicted"/>
<gene>
    <name evidence="1" type="ORF">SCO02_04420</name>
</gene>
<evidence type="ECO:0000313" key="1">
    <source>
        <dbReference type="EMBL" id="GEQ02001.1"/>
    </source>
</evidence>
<dbReference type="AlphaFoldDB" id="A0AB34AF64"/>
<keyword evidence="2" id="KW-1185">Reference proteome</keyword>
<sequence>MVIFYESYKYYKTVVFSMNDIKMGVRIGKCLHNIKLMLLYTHGDKQTTPRFFEYITHKPSHNEMAFYSY</sequence>
<name>A0AB34AF64_STAUR</name>
<comment type="caution">
    <text evidence="1">The sequence shown here is derived from an EMBL/GenBank/DDBJ whole genome shotgun (WGS) entry which is preliminary data.</text>
</comment>
<dbReference type="Proteomes" id="UP000321839">
    <property type="component" value="Unassembled WGS sequence"/>
</dbReference>